<dbReference type="OrthoDB" id="3174987at2"/>
<dbReference type="AlphaFoldDB" id="A0A369LZ64"/>
<accession>A0A369LZ64</accession>
<evidence type="ECO:0000313" key="1">
    <source>
        <dbReference type="EMBL" id="RDB64821.1"/>
    </source>
</evidence>
<gene>
    <name evidence="1" type="ORF">C1877_08825</name>
</gene>
<name>A0A369LZ64_9ACTN</name>
<reference evidence="1 2" key="1">
    <citation type="journal article" date="2018" name="Elife">
        <title>Discovery and characterization of a prevalent human gut bacterial enzyme sufficient for the inactivation of a family of plant toxins.</title>
        <authorList>
            <person name="Koppel N."/>
            <person name="Bisanz J.E."/>
            <person name="Pandelia M.E."/>
            <person name="Turnbaugh P.J."/>
            <person name="Balskus E.P."/>
        </authorList>
    </citation>
    <scope>NUCLEOTIDE SEQUENCE [LARGE SCALE GENOMIC DNA]</scope>
    <source>
        <strain evidence="1 2">3C</strain>
    </source>
</reference>
<dbReference type="RefSeq" id="WP_015539034.1">
    <property type="nucleotide sequence ID" value="NZ_CABMMS010000005.1"/>
</dbReference>
<sequence length="61" mass="6646">MLEKLDEQATSALLSLDSGDLAYCLKLTKRFEQMGVSPQHASNALCTLVENGNLEDLYQAG</sequence>
<protein>
    <submittedName>
        <fullName evidence="1">Uncharacterized protein</fullName>
    </submittedName>
</protein>
<dbReference type="Proteomes" id="UP000254000">
    <property type="component" value="Unassembled WGS sequence"/>
</dbReference>
<dbReference type="EMBL" id="PPTS01000005">
    <property type="protein sequence ID" value="RDB64821.1"/>
    <property type="molecule type" value="Genomic_DNA"/>
</dbReference>
<organism evidence="1 2">
    <name type="scientific">Gordonibacter pamelaeae</name>
    <dbReference type="NCBI Taxonomy" id="471189"/>
    <lineage>
        <taxon>Bacteria</taxon>
        <taxon>Bacillati</taxon>
        <taxon>Actinomycetota</taxon>
        <taxon>Coriobacteriia</taxon>
        <taxon>Eggerthellales</taxon>
        <taxon>Eggerthellaceae</taxon>
        <taxon>Gordonibacter</taxon>
    </lineage>
</organism>
<comment type="caution">
    <text evidence="1">The sequence shown here is derived from an EMBL/GenBank/DDBJ whole genome shotgun (WGS) entry which is preliminary data.</text>
</comment>
<dbReference type="GeneID" id="78359791"/>
<proteinExistence type="predicted"/>
<keyword evidence="2" id="KW-1185">Reference proteome</keyword>
<evidence type="ECO:0000313" key="2">
    <source>
        <dbReference type="Proteomes" id="UP000254000"/>
    </source>
</evidence>